<evidence type="ECO:0000313" key="3">
    <source>
        <dbReference type="EMBL" id="GBO29873.1"/>
    </source>
</evidence>
<comment type="caution">
    <text evidence="2">The sequence shown here is derived from an EMBL/GenBank/DDBJ whole genome shotgun (WGS) entry which is preliminary data.</text>
</comment>
<keyword evidence="4" id="KW-1185">Reference proteome</keyword>
<keyword evidence="1" id="KW-0812">Transmembrane</keyword>
<protein>
    <submittedName>
        <fullName evidence="2">Uncharacterized protein</fullName>
    </submittedName>
</protein>
<dbReference type="Proteomes" id="UP000499080">
    <property type="component" value="Unassembled WGS sequence"/>
</dbReference>
<feature type="transmembrane region" description="Helical" evidence="1">
    <location>
        <begin position="159"/>
        <end position="183"/>
    </location>
</feature>
<organism evidence="2 4">
    <name type="scientific">Araneus ventricosus</name>
    <name type="common">Orbweaver spider</name>
    <name type="synonym">Epeira ventricosa</name>
    <dbReference type="NCBI Taxonomy" id="182803"/>
    <lineage>
        <taxon>Eukaryota</taxon>
        <taxon>Metazoa</taxon>
        <taxon>Ecdysozoa</taxon>
        <taxon>Arthropoda</taxon>
        <taxon>Chelicerata</taxon>
        <taxon>Arachnida</taxon>
        <taxon>Araneae</taxon>
        <taxon>Araneomorphae</taxon>
        <taxon>Entelegynae</taxon>
        <taxon>Araneoidea</taxon>
        <taxon>Araneidae</taxon>
        <taxon>Araneus</taxon>
    </lineage>
</organism>
<gene>
    <name evidence="2" type="ORF">AVEN_173426_1</name>
    <name evidence="3" type="ORF">AVEN_854_1</name>
</gene>
<reference evidence="2 4" key="1">
    <citation type="journal article" date="2019" name="Sci. Rep.">
        <title>Orb-weaving spider Araneus ventricosus genome elucidates the spidroin gene catalogue.</title>
        <authorList>
            <person name="Kono N."/>
            <person name="Nakamura H."/>
            <person name="Ohtoshi R."/>
            <person name="Moran D.A.P."/>
            <person name="Shinohara A."/>
            <person name="Yoshida Y."/>
            <person name="Fujiwara M."/>
            <person name="Mori M."/>
            <person name="Tomita M."/>
            <person name="Arakawa K."/>
        </authorList>
    </citation>
    <scope>NUCLEOTIDE SEQUENCE [LARGE SCALE GENOMIC DNA]</scope>
</reference>
<dbReference type="EMBL" id="BGPR01053065">
    <property type="protein sequence ID" value="GBO29873.1"/>
    <property type="molecule type" value="Genomic_DNA"/>
</dbReference>
<evidence type="ECO:0000256" key="1">
    <source>
        <dbReference type="SAM" id="Phobius"/>
    </source>
</evidence>
<evidence type="ECO:0000313" key="2">
    <source>
        <dbReference type="EMBL" id="GBO29790.1"/>
    </source>
</evidence>
<evidence type="ECO:0000313" key="4">
    <source>
        <dbReference type="Proteomes" id="UP000499080"/>
    </source>
</evidence>
<accession>A0A4Y2W0Y4</accession>
<keyword evidence="1" id="KW-0472">Membrane</keyword>
<name>A0A4Y2W0Y4_ARAVE</name>
<keyword evidence="1" id="KW-1133">Transmembrane helix</keyword>
<proteinExistence type="predicted"/>
<dbReference type="EMBL" id="BGPR01052981">
    <property type="protein sequence ID" value="GBO29790.1"/>
    <property type="molecule type" value="Genomic_DNA"/>
</dbReference>
<sequence length="197" mass="22330">MAPPIRGTTGHRSLVQKPQYYEKHEERRYVEAARRGVGHSAKKMVMPGTMDGEGHAKLCSQCSCHFWNASLIPTSRIALDRCRLPAIFFSSSRAHATRNTLQDSWQYPRELASSCATSLRQISESHTKFHVHTLSMWSSKHDLHSYCCTQYDVPGHPDLPFLVLPVAVCAASCCYLLACYGIILETYRHHFVNGEYE</sequence>
<dbReference type="AlphaFoldDB" id="A0A4Y2W0Y4"/>